<evidence type="ECO:0000313" key="11">
    <source>
        <dbReference type="Proteomes" id="UP001283341"/>
    </source>
</evidence>
<dbReference type="GO" id="GO:0005506">
    <property type="term" value="F:iron ion binding"/>
    <property type="evidence" value="ECO:0007669"/>
    <property type="project" value="InterPro"/>
</dbReference>
<name>A0AAE0M8A7_9PEZI</name>
<keyword evidence="6 8" id="KW-0503">Monooxygenase</keyword>
<feature type="transmembrane region" description="Helical" evidence="9">
    <location>
        <begin position="12"/>
        <end position="33"/>
    </location>
</feature>
<keyword evidence="9" id="KW-0812">Transmembrane</keyword>
<evidence type="ECO:0000313" key="10">
    <source>
        <dbReference type="EMBL" id="KAK3323012.1"/>
    </source>
</evidence>
<dbReference type="Gene3D" id="1.10.630.10">
    <property type="entry name" value="Cytochrome P450"/>
    <property type="match status" value="1"/>
</dbReference>
<evidence type="ECO:0000256" key="2">
    <source>
        <dbReference type="ARBA" id="ARBA00010617"/>
    </source>
</evidence>
<keyword evidence="11" id="KW-1185">Reference proteome</keyword>
<dbReference type="PRINTS" id="PR00385">
    <property type="entry name" value="P450"/>
</dbReference>
<dbReference type="Pfam" id="PF00067">
    <property type="entry name" value="p450"/>
    <property type="match status" value="1"/>
</dbReference>
<dbReference type="InterPro" id="IPR050121">
    <property type="entry name" value="Cytochrome_P450_monoxygenase"/>
</dbReference>
<dbReference type="Proteomes" id="UP001283341">
    <property type="component" value="Unassembled WGS sequence"/>
</dbReference>
<dbReference type="InterPro" id="IPR036396">
    <property type="entry name" value="Cyt_P450_sf"/>
</dbReference>
<dbReference type="PANTHER" id="PTHR24305">
    <property type="entry name" value="CYTOCHROME P450"/>
    <property type="match status" value="1"/>
</dbReference>
<gene>
    <name evidence="10" type="ORF">B0H66DRAFT_590621</name>
</gene>
<comment type="similarity">
    <text evidence="2 8">Belongs to the cytochrome P450 family.</text>
</comment>
<dbReference type="CDD" id="cd11060">
    <property type="entry name" value="CYP57A1-like"/>
    <property type="match status" value="1"/>
</dbReference>
<comment type="cofactor">
    <cofactor evidence="1 7">
        <name>heme</name>
        <dbReference type="ChEBI" id="CHEBI:30413"/>
    </cofactor>
</comment>
<keyword evidence="3 7" id="KW-0349">Heme</keyword>
<protein>
    <submittedName>
        <fullName evidence="10">Cytochrome P450</fullName>
    </submittedName>
</protein>
<dbReference type="AlphaFoldDB" id="A0AAE0M8A7"/>
<evidence type="ECO:0000256" key="8">
    <source>
        <dbReference type="RuleBase" id="RU000461"/>
    </source>
</evidence>
<dbReference type="InterPro" id="IPR017972">
    <property type="entry name" value="Cyt_P450_CS"/>
</dbReference>
<dbReference type="PROSITE" id="PS00086">
    <property type="entry name" value="CYTOCHROME_P450"/>
    <property type="match status" value="1"/>
</dbReference>
<dbReference type="SUPFAM" id="SSF48264">
    <property type="entry name" value="Cytochrome P450"/>
    <property type="match status" value="1"/>
</dbReference>
<keyword evidence="8" id="KW-0560">Oxidoreductase</keyword>
<keyword evidence="5 7" id="KW-0408">Iron</keyword>
<reference evidence="10" key="1">
    <citation type="journal article" date="2023" name="Mol. Phylogenet. Evol.">
        <title>Genome-scale phylogeny and comparative genomics of the fungal order Sordariales.</title>
        <authorList>
            <person name="Hensen N."/>
            <person name="Bonometti L."/>
            <person name="Westerberg I."/>
            <person name="Brannstrom I.O."/>
            <person name="Guillou S."/>
            <person name="Cros-Aarteil S."/>
            <person name="Calhoun S."/>
            <person name="Haridas S."/>
            <person name="Kuo A."/>
            <person name="Mondo S."/>
            <person name="Pangilinan J."/>
            <person name="Riley R."/>
            <person name="LaButti K."/>
            <person name="Andreopoulos B."/>
            <person name="Lipzen A."/>
            <person name="Chen C."/>
            <person name="Yan M."/>
            <person name="Daum C."/>
            <person name="Ng V."/>
            <person name="Clum A."/>
            <person name="Steindorff A."/>
            <person name="Ohm R.A."/>
            <person name="Martin F."/>
            <person name="Silar P."/>
            <person name="Natvig D.O."/>
            <person name="Lalanne C."/>
            <person name="Gautier V."/>
            <person name="Ament-Velasquez S.L."/>
            <person name="Kruys A."/>
            <person name="Hutchinson M.I."/>
            <person name="Powell A.J."/>
            <person name="Barry K."/>
            <person name="Miller A.N."/>
            <person name="Grigoriev I.V."/>
            <person name="Debuchy R."/>
            <person name="Gladieux P."/>
            <person name="Hiltunen Thoren M."/>
            <person name="Johannesson H."/>
        </authorList>
    </citation>
    <scope>NUCLEOTIDE SEQUENCE</scope>
    <source>
        <strain evidence="10">CBS 118394</strain>
    </source>
</reference>
<reference evidence="10" key="2">
    <citation type="submission" date="2023-06" db="EMBL/GenBank/DDBJ databases">
        <authorList>
            <consortium name="Lawrence Berkeley National Laboratory"/>
            <person name="Haridas S."/>
            <person name="Hensen N."/>
            <person name="Bonometti L."/>
            <person name="Westerberg I."/>
            <person name="Brannstrom I.O."/>
            <person name="Guillou S."/>
            <person name="Cros-Aarteil S."/>
            <person name="Calhoun S."/>
            <person name="Kuo A."/>
            <person name="Mondo S."/>
            <person name="Pangilinan J."/>
            <person name="Riley R."/>
            <person name="Labutti K."/>
            <person name="Andreopoulos B."/>
            <person name="Lipzen A."/>
            <person name="Chen C."/>
            <person name="Yanf M."/>
            <person name="Daum C."/>
            <person name="Ng V."/>
            <person name="Clum A."/>
            <person name="Steindorff A."/>
            <person name="Ohm R."/>
            <person name="Martin F."/>
            <person name="Silar P."/>
            <person name="Natvig D."/>
            <person name="Lalanne C."/>
            <person name="Gautier V."/>
            <person name="Ament-Velasquez S.L."/>
            <person name="Kruys A."/>
            <person name="Hutchinson M.I."/>
            <person name="Powell A.J."/>
            <person name="Barry K."/>
            <person name="Miller A.N."/>
            <person name="Grigoriev I.V."/>
            <person name="Debuchy R."/>
            <person name="Gladieux P."/>
            <person name="Thoren M.H."/>
            <person name="Johannesson H."/>
        </authorList>
    </citation>
    <scope>NUCLEOTIDE SEQUENCE</scope>
    <source>
        <strain evidence="10">CBS 118394</strain>
    </source>
</reference>
<proteinExistence type="inferred from homology"/>
<keyword evidence="9" id="KW-0472">Membrane</keyword>
<dbReference type="InterPro" id="IPR001128">
    <property type="entry name" value="Cyt_P450"/>
</dbReference>
<evidence type="ECO:0000256" key="9">
    <source>
        <dbReference type="SAM" id="Phobius"/>
    </source>
</evidence>
<evidence type="ECO:0000256" key="7">
    <source>
        <dbReference type="PIRSR" id="PIRSR602403-1"/>
    </source>
</evidence>
<dbReference type="EMBL" id="JAUEDM010000003">
    <property type="protein sequence ID" value="KAK3323012.1"/>
    <property type="molecule type" value="Genomic_DNA"/>
</dbReference>
<accession>A0AAE0M8A7</accession>
<evidence type="ECO:0000256" key="5">
    <source>
        <dbReference type="ARBA" id="ARBA00023004"/>
    </source>
</evidence>
<organism evidence="10 11">
    <name type="scientific">Apodospora peruviana</name>
    <dbReference type="NCBI Taxonomy" id="516989"/>
    <lineage>
        <taxon>Eukaryota</taxon>
        <taxon>Fungi</taxon>
        <taxon>Dikarya</taxon>
        <taxon>Ascomycota</taxon>
        <taxon>Pezizomycotina</taxon>
        <taxon>Sordariomycetes</taxon>
        <taxon>Sordariomycetidae</taxon>
        <taxon>Sordariales</taxon>
        <taxon>Lasiosphaeriaceae</taxon>
        <taxon>Apodospora</taxon>
    </lineage>
</organism>
<sequence>MAPEPWIPKLRAAPHLGPAIEVCLVVILAYLVVSYLRSPLKKYPGPFLAKFTNLWRMYRISRRAYHKDLEKLHKKYGPVVQIAPNVIDVDYPELIKTVFNVKGDWKKTEFYLSSSALVNGQIVLNLFSELDVVKHAQTKRPIAKHYSPSGVAAFEPHMDRTIQRLCDELETRFMSTNKSGGASSEKEKPVVDLGEWILYYTWDVVGETTFSQPLGYLSAGHDFDGTLRNADKAMDYFSWVGCIPILDRLLDKNPVVHLGPPGFGGIMALSVKRLIDRAQGKDKEFHDSSRPDYLDKFIEAKTANPDTVDDFQLVSWLMINMIAGADTTAITLRSAIYFSLWDKRIWTRLQTELAAAGLTRDKCPLPYKETRAIPYLEAIVREALRILPAVSGCLERYVPSGGQRLPDGSFVPENCVVAFNPYVLGRNREVFGSDADEFKPERWLQSDKESDDAFQTRLRAMNNADLSFGGGSRMCLGRHMGLMQVYKVVSTLAVRYDAELAHPEKEWTVFNSFFPRQEGLEVRISKRN</sequence>
<dbReference type="GO" id="GO:0016705">
    <property type="term" value="F:oxidoreductase activity, acting on paired donors, with incorporation or reduction of molecular oxygen"/>
    <property type="evidence" value="ECO:0007669"/>
    <property type="project" value="InterPro"/>
</dbReference>
<keyword evidence="9" id="KW-1133">Transmembrane helix</keyword>
<dbReference type="InterPro" id="IPR002403">
    <property type="entry name" value="Cyt_P450_E_grp-IV"/>
</dbReference>
<dbReference type="PANTHER" id="PTHR24305:SF232">
    <property type="entry name" value="P450, PUTATIVE (EUROFUNG)-RELATED"/>
    <property type="match status" value="1"/>
</dbReference>
<dbReference type="PRINTS" id="PR00465">
    <property type="entry name" value="EP450IV"/>
</dbReference>
<comment type="caution">
    <text evidence="10">The sequence shown here is derived from an EMBL/GenBank/DDBJ whole genome shotgun (WGS) entry which is preliminary data.</text>
</comment>
<evidence type="ECO:0000256" key="4">
    <source>
        <dbReference type="ARBA" id="ARBA00022723"/>
    </source>
</evidence>
<evidence type="ECO:0000256" key="6">
    <source>
        <dbReference type="ARBA" id="ARBA00023033"/>
    </source>
</evidence>
<dbReference type="GO" id="GO:0004497">
    <property type="term" value="F:monooxygenase activity"/>
    <property type="evidence" value="ECO:0007669"/>
    <property type="project" value="UniProtKB-KW"/>
</dbReference>
<feature type="binding site" description="axial binding residue" evidence="7">
    <location>
        <position position="475"/>
    </location>
    <ligand>
        <name>heme</name>
        <dbReference type="ChEBI" id="CHEBI:30413"/>
    </ligand>
    <ligandPart>
        <name>Fe</name>
        <dbReference type="ChEBI" id="CHEBI:18248"/>
    </ligandPart>
</feature>
<evidence type="ECO:0000256" key="3">
    <source>
        <dbReference type="ARBA" id="ARBA00022617"/>
    </source>
</evidence>
<keyword evidence="4 7" id="KW-0479">Metal-binding</keyword>
<evidence type="ECO:0000256" key="1">
    <source>
        <dbReference type="ARBA" id="ARBA00001971"/>
    </source>
</evidence>
<dbReference type="GO" id="GO:0020037">
    <property type="term" value="F:heme binding"/>
    <property type="evidence" value="ECO:0007669"/>
    <property type="project" value="InterPro"/>
</dbReference>